<organism evidence="3 4">
    <name type="scientific">Pseudarthrobacter defluvii</name>
    <dbReference type="NCBI Taxonomy" id="410837"/>
    <lineage>
        <taxon>Bacteria</taxon>
        <taxon>Bacillati</taxon>
        <taxon>Actinomycetota</taxon>
        <taxon>Actinomycetes</taxon>
        <taxon>Micrococcales</taxon>
        <taxon>Micrococcaceae</taxon>
        <taxon>Pseudarthrobacter</taxon>
    </lineage>
</organism>
<gene>
    <name evidence="3" type="ORF">J2T22_002116</name>
</gene>
<evidence type="ECO:0000256" key="2">
    <source>
        <dbReference type="SAM" id="Phobius"/>
    </source>
</evidence>
<keyword evidence="2" id="KW-1133">Transmembrane helix</keyword>
<keyword evidence="2" id="KW-0472">Membrane</keyword>
<proteinExistence type="predicted"/>
<feature type="transmembrane region" description="Helical" evidence="2">
    <location>
        <begin position="95"/>
        <end position="120"/>
    </location>
</feature>
<feature type="region of interest" description="Disordered" evidence="1">
    <location>
        <begin position="164"/>
        <end position="186"/>
    </location>
</feature>
<keyword evidence="4" id="KW-1185">Reference proteome</keyword>
<dbReference type="RefSeq" id="WP_307490242.1">
    <property type="nucleotide sequence ID" value="NZ_JAUSSY010000006.1"/>
</dbReference>
<dbReference type="Proteomes" id="UP001226389">
    <property type="component" value="Unassembled WGS sequence"/>
</dbReference>
<reference evidence="3 4" key="1">
    <citation type="submission" date="2023-07" db="EMBL/GenBank/DDBJ databases">
        <title>Sorghum-associated microbial communities from plants grown in Nebraska, USA.</title>
        <authorList>
            <person name="Schachtman D."/>
        </authorList>
    </citation>
    <scope>NUCLEOTIDE SEQUENCE [LARGE SCALE GENOMIC DNA]</scope>
    <source>
        <strain evidence="3 4">DS994</strain>
    </source>
</reference>
<dbReference type="EMBL" id="JAUSSY010000006">
    <property type="protein sequence ID" value="MDQ0118930.1"/>
    <property type="molecule type" value="Genomic_DNA"/>
</dbReference>
<sequence>MMAGTGNTRDGQVPKYFYATGGWGRETVIYAYTHEEWGLGGSLPSGGNYQARTFTGLAIVALIATIPAFLAPLFILVSIYAIITSFPDLGHMGMGLIWFLMSIVCTALFTGGWLLSLHTLRGELKARKRRKDRGLPKPTHGVTDDQARRWFEEHPGTLEISRENFPLSTRPFPGEPDYLPRHEKRA</sequence>
<protein>
    <submittedName>
        <fullName evidence="3">Uncharacterized protein</fullName>
    </submittedName>
</protein>
<accession>A0ABT9UJT0</accession>
<comment type="caution">
    <text evidence="3">The sequence shown here is derived from an EMBL/GenBank/DDBJ whole genome shotgun (WGS) entry which is preliminary data.</text>
</comment>
<evidence type="ECO:0000313" key="4">
    <source>
        <dbReference type="Proteomes" id="UP001226389"/>
    </source>
</evidence>
<evidence type="ECO:0000313" key="3">
    <source>
        <dbReference type="EMBL" id="MDQ0118930.1"/>
    </source>
</evidence>
<keyword evidence="2" id="KW-0812">Transmembrane</keyword>
<evidence type="ECO:0000256" key="1">
    <source>
        <dbReference type="SAM" id="MobiDB-lite"/>
    </source>
</evidence>
<feature type="transmembrane region" description="Helical" evidence="2">
    <location>
        <begin position="57"/>
        <end position="83"/>
    </location>
</feature>
<name>A0ABT9UJT0_9MICC</name>